<evidence type="ECO:0000259" key="2">
    <source>
        <dbReference type="PROSITE" id="PS50943"/>
    </source>
</evidence>
<dbReference type="SMART" id="SM00530">
    <property type="entry name" value="HTH_XRE"/>
    <property type="match status" value="1"/>
</dbReference>
<dbReference type="InterPro" id="IPR049052">
    <property type="entry name" value="nSTAND1"/>
</dbReference>
<dbReference type="SUPFAM" id="SSF52540">
    <property type="entry name" value="P-loop containing nucleoside triphosphate hydrolases"/>
    <property type="match status" value="1"/>
</dbReference>
<organism evidence="3 4">
    <name type="scientific">Streptomyces sp. 900129855</name>
    <dbReference type="NCBI Taxonomy" id="3155129"/>
    <lineage>
        <taxon>Bacteria</taxon>
        <taxon>Bacillati</taxon>
        <taxon>Actinomycetota</taxon>
        <taxon>Actinomycetes</taxon>
        <taxon>Kitasatosporales</taxon>
        <taxon>Streptomycetaceae</taxon>
        <taxon>Streptomyces</taxon>
    </lineage>
</organism>
<evidence type="ECO:0000313" key="4">
    <source>
        <dbReference type="Proteomes" id="UP001550739"/>
    </source>
</evidence>
<dbReference type="InterPro" id="IPR010982">
    <property type="entry name" value="Lambda_DNA-bd_dom_sf"/>
</dbReference>
<evidence type="ECO:0000313" key="3">
    <source>
        <dbReference type="EMBL" id="MEU3788022.1"/>
    </source>
</evidence>
<comment type="caution">
    <text evidence="3">The sequence shown here is derived from an EMBL/GenBank/DDBJ whole genome shotgun (WGS) entry which is preliminary data.</text>
</comment>
<dbReference type="InterPro" id="IPR027417">
    <property type="entry name" value="P-loop_NTPase"/>
</dbReference>
<feature type="domain" description="HTH cro/C1-type" evidence="2">
    <location>
        <begin position="37"/>
        <end position="77"/>
    </location>
</feature>
<keyword evidence="4" id="KW-1185">Reference proteome</keyword>
<dbReference type="PROSITE" id="PS50943">
    <property type="entry name" value="HTH_CROC1"/>
    <property type="match status" value="1"/>
</dbReference>
<dbReference type="Pfam" id="PF20703">
    <property type="entry name" value="nSTAND1"/>
    <property type="match status" value="1"/>
</dbReference>
<gene>
    <name evidence="3" type="ORF">AB0E89_47285</name>
</gene>
<keyword evidence="1" id="KW-0812">Transmembrane</keyword>
<dbReference type="Gene3D" id="3.40.50.300">
    <property type="entry name" value="P-loop containing nucleotide triphosphate hydrolases"/>
    <property type="match status" value="1"/>
</dbReference>
<keyword evidence="1" id="KW-0472">Membrane</keyword>
<dbReference type="Gene3D" id="1.10.260.40">
    <property type="entry name" value="lambda repressor-like DNA-binding domains"/>
    <property type="match status" value="1"/>
</dbReference>
<name>A0ABV2ZZK8_9ACTN</name>
<dbReference type="Pfam" id="PF13560">
    <property type="entry name" value="HTH_31"/>
    <property type="match status" value="1"/>
</dbReference>
<sequence length="573" mass="63026">MGRPENPLDPGTGPVSRFAHELRSLRQESGSPSYRLMAERAHFSVSALSLAASGKRLPSAAVVRAYARACGADPEVWERRWEAAAAEVAAADRGEGHAPYRGLEQFEAGDRELFFGRDRLVEDVLEVVREQRFAAVLGASGSGKSSLLRAGLVPRLEQIVREQHGEATLEVITPGARPAATHARLLTPGGPGQGGPERWVVVDQFEEVFTQCRDRADRWRFVDLLVAARKPDSGLRVVIAVRADFRGRCTEHGELADALRQAGLAITPMSRTEIREAIIKPAAAAGLRVERELTARLTEEAVDQPGGLPMLSHTLLETWQRRRSGVLTLAAYEAAGGLHGAIAATAEEVYGQLSPDQARTARRVLLALITPGNGAVDTRRRVRYAELREWSDSEAPTVVERLARARLLTVDEETVELAHERLITSWPRLQGWVEEGRERLRQHRRLAEAAHVWQEHGRDSGVLYRGARLALAEALFTEPGQFDEDLTADERAFLSASRVARTMDDWAAARIRRKTQRLIAAFCAAMTLAVAACLGAWQQNRAATRSTPIQPPSARSSYAPTPCERPIPGRLRC</sequence>
<reference evidence="3 4" key="1">
    <citation type="submission" date="2024-06" db="EMBL/GenBank/DDBJ databases">
        <title>The Natural Products Discovery Center: Release of the First 8490 Sequenced Strains for Exploring Actinobacteria Biosynthetic Diversity.</title>
        <authorList>
            <person name="Kalkreuter E."/>
            <person name="Kautsar S.A."/>
            <person name="Yang D."/>
            <person name="Bader C.D."/>
            <person name="Teijaro C.N."/>
            <person name="Fluegel L."/>
            <person name="Davis C.M."/>
            <person name="Simpson J.R."/>
            <person name="Lauterbach L."/>
            <person name="Steele A.D."/>
            <person name="Gui C."/>
            <person name="Meng S."/>
            <person name="Li G."/>
            <person name="Viehrig K."/>
            <person name="Ye F."/>
            <person name="Su P."/>
            <person name="Kiefer A.F."/>
            <person name="Nichols A."/>
            <person name="Cepeda A.J."/>
            <person name="Yan W."/>
            <person name="Fan B."/>
            <person name="Jiang Y."/>
            <person name="Adhikari A."/>
            <person name="Zheng C.-J."/>
            <person name="Schuster L."/>
            <person name="Cowan T.M."/>
            <person name="Smanski M.J."/>
            <person name="Chevrette M.G."/>
            <person name="De Carvalho L.P.S."/>
            <person name="Shen B."/>
        </authorList>
    </citation>
    <scope>NUCLEOTIDE SEQUENCE [LARGE SCALE GENOMIC DNA]</scope>
    <source>
        <strain evidence="3 4">NPDC033843</strain>
    </source>
</reference>
<dbReference type="SUPFAM" id="SSF47413">
    <property type="entry name" value="lambda repressor-like DNA-binding domains"/>
    <property type="match status" value="1"/>
</dbReference>
<dbReference type="RefSeq" id="WP_361710687.1">
    <property type="nucleotide sequence ID" value="NZ_JBEZVE010000067.1"/>
</dbReference>
<accession>A0ABV2ZZK8</accession>
<protein>
    <submittedName>
        <fullName evidence="3">Helix-turn-helix domain-containing protein</fullName>
    </submittedName>
</protein>
<dbReference type="InterPro" id="IPR001387">
    <property type="entry name" value="Cro/C1-type_HTH"/>
</dbReference>
<feature type="transmembrane region" description="Helical" evidence="1">
    <location>
        <begin position="518"/>
        <end position="537"/>
    </location>
</feature>
<dbReference type="Proteomes" id="UP001550739">
    <property type="component" value="Unassembled WGS sequence"/>
</dbReference>
<proteinExistence type="predicted"/>
<keyword evidence="1" id="KW-1133">Transmembrane helix</keyword>
<evidence type="ECO:0000256" key="1">
    <source>
        <dbReference type="SAM" id="Phobius"/>
    </source>
</evidence>
<dbReference type="EMBL" id="JBEZVE010000067">
    <property type="protein sequence ID" value="MEU3788022.1"/>
    <property type="molecule type" value="Genomic_DNA"/>
</dbReference>